<evidence type="ECO:0000313" key="1">
    <source>
        <dbReference type="EMBL" id="RKF47093.1"/>
    </source>
</evidence>
<reference evidence="1 2" key="1">
    <citation type="submission" date="2016-07" db="EMBL/GenBank/DDBJ databases">
        <title>Genome analysis of Burkholderia fungorum ES3-20.</title>
        <authorList>
            <person name="Xu D."/>
            <person name="Yao R."/>
            <person name="Zheng S."/>
        </authorList>
    </citation>
    <scope>NUCLEOTIDE SEQUENCE [LARGE SCALE GENOMIC DNA]</scope>
    <source>
        <strain evidence="1 2">ES3-20</strain>
    </source>
</reference>
<dbReference type="EMBL" id="MCAS01000011">
    <property type="protein sequence ID" value="RKF47093.1"/>
    <property type="molecule type" value="Genomic_DNA"/>
</dbReference>
<sequence length="192" mass="21594">MHIRPGRQYVDQTTGSNIVGQRRFGLKDDAGTVQRGNAQSTPLVRAESAFYRHLTRFSTRSTQIPAVVMSPVGQAQADMRAQLFGMLWLPMLGQIGRRSSQYPAIGLQRTRDQPVVVYCADMNPEFVTFVDQVGDAIVECQFDTDLRVTIQVGGQYRHKALATKADRRHQSDLTAWAGLQLRRTGLGKFHFR</sequence>
<accession>A0A420GQ67</accession>
<name>A0A420GQ67_9BURK</name>
<gene>
    <name evidence="1" type="ORF">BCY88_24365</name>
</gene>
<evidence type="ECO:0000313" key="2">
    <source>
        <dbReference type="Proteomes" id="UP000283709"/>
    </source>
</evidence>
<dbReference type="AlphaFoldDB" id="A0A420GQ67"/>
<protein>
    <submittedName>
        <fullName evidence="1">Uncharacterized protein</fullName>
    </submittedName>
</protein>
<organism evidence="1 2">
    <name type="scientific">Paraburkholderia fungorum</name>
    <dbReference type="NCBI Taxonomy" id="134537"/>
    <lineage>
        <taxon>Bacteria</taxon>
        <taxon>Pseudomonadati</taxon>
        <taxon>Pseudomonadota</taxon>
        <taxon>Betaproteobacteria</taxon>
        <taxon>Burkholderiales</taxon>
        <taxon>Burkholderiaceae</taxon>
        <taxon>Paraburkholderia</taxon>
    </lineage>
</organism>
<dbReference type="Proteomes" id="UP000283709">
    <property type="component" value="Unassembled WGS sequence"/>
</dbReference>
<proteinExistence type="predicted"/>
<comment type="caution">
    <text evidence="1">The sequence shown here is derived from an EMBL/GenBank/DDBJ whole genome shotgun (WGS) entry which is preliminary data.</text>
</comment>